<dbReference type="PANTHER" id="PTHR10302:SF27">
    <property type="entry name" value="SINGLE-STRANDED DNA-BINDING PROTEIN"/>
    <property type="match status" value="1"/>
</dbReference>
<keyword evidence="1 2" id="KW-0238">DNA-binding</keyword>
<gene>
    <name evidence="5" type="primary">ssb</name>
    <name evidence="5" type="ORF">GCM10007047_14040</name>
</gene>
<evidence type="ECO:0000256" key="3">
    <source>
        <dbReference type="PIRNR" id="PIRNR002070"/>
    </source>
</evidence>
<dbReference type="EMBL" id="BMXG01000007">
    <property type="protein sequence ID" value="GHB99132.1"/>
    <property type="molecule type" value="Genomic_DNA"/>
</dbReference>
<dbReference type="InterPro" id="IPR000424">
    <property type="entry name" value="Primosome_PriB/ssb"/>
</dbReference>
<dbReference type="PROSITE" id="PS50935">
    <property type="entry name" value="SSB"/>
    <property type="match status" value="1"/>
</dbReference>
<keyword evidence="6" id="KW-1185">Reference proteome</keyword>
<organism evidence="5 6">
    <name type="scientific">Cerasicoccus arenae</name>
    <dbReference type="NCBI Taxonomy" id="424488"/>
    <lineage>
        <taxon>Bacteria</taxon>
        <taxon>Pseudomonadati</taxon>
        <taxon>Verrucomicrobiota</taxon>
        <taxon>Opitutia</taxon>
        <taxon>Puniceicoccales</taxon>
        <taxon>Cerasicoccaceae</taxon>
        <taxon>Cerasicoccus</taxon>
    </lineage>
</organism>
<evidence type="ECO:0000313" key="5">
    <source>
        <dbReference type="EMBL" id="GHB99132.1"/>
    </source>
</evidence>
<dbReference type="InterPro" id="IPR011344">
    <property type="entry name" value="ssDNA-bd"/>
</dbReference>
<dbReference type="GO" id="GO:0003697">
    <property type="term" value="F:single-stranded DNA binding"/>
    <property type="evidence" value="ECO:0007669"/>
    <property type="project" value="UniProtKB-UniRule"/>
</dbReference>
<dbReference type="CDD" id="cd04496">
    <property type="entry name" value="SSB_OBF"/>
    <property type="match status" value="1"/>
</dbReference>
<sequence length="151" mass="16617">MASFNKVIIMGNLVAAPEMRVTPGGMSICKFTLAVNRQFTTKEGEQREEVAFIDVDSFGRSAEVISKYLSKGSPILVEGRLRLDKWETPQGEKRSKLMVVCETFKFVGGRESGSGESDNSDESYERSAPPPRQTKSTPTASDDGIDEDVPF</sequence>
<dbReference type="GO" id="GO:0006260">
    <property type="term" value="P:DNA replication"/>
    <property type="evidence" value="ECO:0007669"/>
    <property type="project" value="InterPro"/>
</dbReference>
<dbReference type="NCBIfam" id="TIGR00621">
    <property type="entry name" value="ssb"/>
    <property type="match status" value="1"/>
</dbReference>
<dbReference type="RefSeq" id="WP_189513370.1">
    <property type="nucleotide sequence ID" value="NZ_BMXG01000007.1"/>
</dbReference>
<comment type="subunit">
    <text evidence="2">Homotetramer.</text>
</comment>
<proteinExistence type="inferred from homology"/>
<dbReference type="AlphaFoldDB" id="A0A8J3DJ63"/>
<comment type="caution">
    <text evidence="2">Lacks conserved residue(s) required for the propagation of feature annotation.</text>
</comment>
<dbReference type="PANTHER" id="PTHR10302">
    <property type="entry name" value="SINGLE-STRANDED DNA-BINDING PROTEIN"/>
    <property type="match status" value="1"/>
</dbReference>
<name>A0A8J3DJ63_9BACT</name>
<dbReference type="Proteomes" id="UP000642829">
    <property type="component" value="Unassembled WGS sequence"/>
</dbReference>
<evidence type="ECO:0000256" key="2">
    <source>
        <dbReference type="HAMAP-Rule" id="MF_00984"/>
    </source>
</evidence>
<dbReference type="PIRSF" id="PIRSF002070">
    <property type="entry name" value="SSB"/>
    <property type="match status" value="1"/>
</dbReference>
<reference evidence="5" key="2">
    <citation type="submission" date="2020-09" db="EMBL/GenBank/DDBJ databases">
        <authorList>
            <person name="Sun Q."/>
            <person name="Kim S."/>
        </authorList>
    </citation>
    <scope>NUCLEOTIDE SEQUENCE</scope>
    <source>
        <strain evidence="5">KCTC 12870</strain>
    </source>
</reference>
<dbReference type="HAMAP" id="MF_00984">
    <property type="entry name" value="SSB"/>
    <property type="match status" value="1"/>
</dbReference>
<dbReference type="SUPFAM" id="SSF50249">
    <property type="entry name" value="Nucleic acid-binding proteins"/>
    <property type="match status" value="1"/>
</dbReference>
<accession>A0A8J3DJ63</accession>
<feature type="region of interest" description="Disordered" evidence="4">
    <location>
        <begin position="108"/>
        <end position="151"/>
    </location>
</feature>
<evidence type="ECO:0000256" key="4">
    <source>
        <dbReference type="SAM" id="MobiDB-lite"/>
    </source>
</evidence>
<dbReference type="GO" id="GO:0009295">
    <property type="term" value="C:nucleoid"/>
    <property type="evidence" value="ECO:0007669"/>
    <property type="project" value="TreeGrafter"/>
</dbReference>
<dbReference type="Gene3D" id="2.40.50.140">
    <property type="entry name" value="Nucleic acid-binding proteins"/>
    <property type="match status" value="1"/>
</dbReference>
<reference evidence="5" key="1">
    <citation type="journal article" date="2014" name="Int. J. Syst. Evol. Microbiol.">
        <title>Complete genome sequence of Corynebacterium casei LMG S-19264T (=DSM 44701T), isolated from a smear-ripened cheese.</title>
        <authorList>
            <consortium name="US DOE Joint Genome Institute (JGI-PGF)"/>
            <person name="Walter F."/>
            <person name="Albersmeier A."/>
            <person name="Kalinowski J."/>
            <person name="Ruckert C."/>
        </authorList>
    </citation>
    <scope>NUCLEOTIDE SEQUENCE</scope>
    <source>
        <strain evidence="5">KCTC 12870</strain>
    </source>
</reference>
<evidence type="ECO:0000313" key="6">
    <source>
        <dbReference type="Proteomes" id="UP000642829"/>
    </source>
</evidence>
<dbReference type="Pfam" id="PF00436">
    <property type="entry name" value="SSB"/>
    <property type="match status" value="1"/>
</dbReference>
<evidence type="ECO:0000256" key="1">
    <source>
        <dbReference type="ARBA" id="ARBA00023125"/>
    </source>
</evidence>
<dbReference type="InterPro" id="IPR012340">
    <property type="entry name" value="NA-bd_OB-fold"/>
</dbReference>
<protein>
    <recommendedName>
        <fullName evidence="2 3">Single-stranded DNA-binding protein</fullName>
        <shortName evidence="2">SSB</shortName>
    </recommendedName>
</protein>
<comment type="caution">
    <text evidence="5">The sequence shown here is derived from an EMBL/GenBank/DDBJ whole genome shotgun (WGS) entry which is preliminary data.</text>
</comment>